<protein>
    <submittedName>
        <fullName evidence="1">Uncharacterized protein</fullName>
    </submittedName>
</protein>
<dbReference type="Proteomes" id="UP000176609">
    <property type="component" value="Unassembled WGS sequence"/>
</dbReference>
<accession>A0A1F6ARQ0</accession>
<name>A0A1F6ARQ0_9BACT</name>
<gene>
    <name evidence="1" type="ORF">A2960_00110</name>
</gene>
<dbReference type="EMBL" id="MFJR01000003">
    <property type="protein sequence ID" value="OGG27355.1"/>
    <property type="molecule type" value="Genomic_DNA"/>
</dbReference>
<sequence>MKIKLHILRMIAVSLLLLLIGPVKVEAAKKFIPKSAGTKNYTRTSPIPASVRYRGDKNGILFSFLNFNGLESVSYSFTYSTNGIQQGAAGNITKANNPLLTRELLFGTCSGGVCRYHSNLANARLTLNARFTNGNTRTKVYKIRTYK</sequence>
<dbReference type="AlphaFoldDB" id="A0A1F6ARQ0"/>
<evidence type="ECO:0000313" key="2">
    <source>
        <dbReference type="Proteomes" id="UP000176609"/>
    </source>
</evidence>
<organism evidence="1 2">
    <name type="scientific">Candidatus Gottesmanbacteria bacterium RIFCSPLOWO2_01_FULL_39_12b</name>
    <dbReference type="NCBI Taxonomy" id="1798388"/>
    <lineage>
        <taxon>Bacteria</taxon>
        <taxon>Candidatus Gottesmaniibacteriota</taxon>
    </lineage>
</organism>
<reference evidence="1 2" key="1">
    <citation type="journal article" date="2016" name="Nat. Commun.">
        <title>Thousands of microbial genomes shed light on interconnected biogeochemical processes in an aquifer system.</title>
        <authorList>
            <person name="Anantharaman K."/>
            <person name="Brown C.T."/>
            <person name="Hug L.A."/>
            <person name="Sharon I."/>
            <person name="Castelle C.J."/>
            <person name="Probst A.J."/>
            <person name="Thomas B.C."/>
            <person name="Singh A."/>
            <person name="Wilkins M.J."/>
            <person name="Karaoz U."/>
            <person name="Brodie E.L."/>
            <person name="Williams K.H."/>
            <person name="Hubbard S.S."/>
            <person name="Banfield J.F."/>
        </authorList>
    </citation>
    <scope>NUCLEOTIDE SEQUENCE [LARGE SCALE GENOMIC DNA]</scope>
</reference>
<evidence type="ECO:0000313" key="1">
    <source>
        <dbReference type="EMBL" id="OGG27355.1"/>
    </source>
</evidence>
<proteinExistence type="predicted"/>
<comment type="caution">
    <text evidence="1">The sequence shown here is derived from an EMBL/GenBank/DDBJ whole genome shotgun (WGS) entry which is preliminary data.</text>
</comment>